<dbReference type="Gene3D" id="2.30.110.10">
    <property type="entry name" value="Electron Transport, Fmn-binding Protein, Chain A"/>
    <property type="match status" value="1"/>
</dbReference>
<keyword evidence="6" id="KW-1185">Reference proteome</keyword>
<keyword evidence="2" id="KW-0560">Oxidoreductase</keyword>
<dbReference type="Proteomes" id="UP000327011">
    <property type="component" value="Unassembled WGS sequence"/>
</dbReference>
<dbReference type="RefSeq" id="WP_150934381.1">
    <property type="nucleotide sequence ID" value="NZ_VYTZ01000005.1"/>
</dbReference>
<feature type="region of interest" description="Disordered" evidence="3">
    <location>
        <begin position="1"/>
        <end position="23"/>
    </location>
</feature>
<dbReference type="GO" id="GO:0042602">
    <property type="term" value="F:riboflavin reductase (NADPH) activity"/>
    <property type="evidence" value="ECO:0007669"/>
    <property type="project" value="TreeGrafter"/>
</dbReference>
<evidence type="ECO:0000313" key="6">
    <source>
        <dbReference type="Proteomes" id="UP000327011"/>
    </source>
</evidence>
<name>A0A5J5K5R4_9ACTN</name>
<protein>
    <submittedName>
        <fullName evidence="5">Flavin reductase family protein</fullName>
    </submittedName>
</protein>
<feature type="domain" description="Flavin reductase like" evidence="4">
    <location>
        <begin position="30"/>
        <end position="174"/>
    </location>
</feature>
<dbReference type="InterPro" id="IPR002563">
    <property type="entry name" value="Flavin_Rdtase-like_dom"/>
</dbReference>
<dbReference type="PANTHER" id="PTHR30466:SF11">
    <property type="entry name" value="FLAVIN-DEPENDENT MONOOXYGENASE, REDUCTASE SUBUNIT HSAB"/>
    <property type="match status" value="1"/>
</dbReference>
<sequence>MTAASAGPGLGDPGSGDVPPPSPAEFRRALGMFATGVTVVTGLDDGEPVGFACQSFASVSLEPPLVLFCADHKGRAWPRIRTSGRFCVNVLGEEQVDVCARFGSSNGDKFAGLAWDLSRWGTPALRDVLLRVHGEVREVHVAGDHDVVIGLVRELEPVHPEQRPMLFFRGRFGVYHDDPATALGPNLWGWGDHWG</sequence>
<evidence type="ECO:0000256" key="3">
    <source>
        <dbReference type="SAM" id="MobiDB-lite"/>
    </source>
</evidence>
<dbReference type="GO" id="GO:0010181">
    <property type="term" value="F:FMN binding"/>
    <property type="evidence" value="ECO:0007669"/>
    <property type="project" value="InterPro"/>
</dbReference>
<dbReference type="PANTHER" id="PTHR30466">
    <property type="entry name" value="FLAVIN REDUCTASE"/>
    <property type="match status" value="1"/>
</dbReference>
<organism evidence="5 6">
    <name type="scientific">Microbispora cellulosiformans</name>
    <dbReference type="NCBI Taxonomy" id="2614688"/>
    <lineage>
        <taxon>Bacteria</taxon>
        <taxon>Bacillati</taxon>
        <taxon>Actinomycetota</taxon>
        <taxon>Actinomycetes</taxon>
        <taxon>Streptosporangiales</taxon>
        <taxon>Streptosporangiaceae</taxon>
        <taxon>Microbispora</taxon>
    </lineage>
</organism>
<dbReference type="Pfam" id="PF01613">
    <property type="entry name" value="Flavin_Reduct"/>
    <property type="match status" value="1"/>
</dbReference>
<dbReference type="InterPro" id="IPR050268">
    <property type="entry name" value="NADH-dep_flavin_reductase"/>
</dbReference>
<dbReference type="SUPFAM" id="SSF50475">
    <property type="entry name" value="FMN-binding split barrel"/>
    <property type="match status" value="1"/>
</dbReference>
<dbReference type="SMART" id="SM00903">
    <property type="entry name" value="Flavin_Reduct"/>
    <property type="match status" value="1"/>
</dbReference>
<dbReference type="AlphaFoldDB" id="A0A5J5K5R4"/>
<comment type="caution">
    <text evidence="5">The sequence shown here is derived from an EMBL/GenBank/DDBJ whole genome shotgun (WGS) entry which is preliminary data.</text>
</comment>
<evidence type="ECO:0000313" key="5">
    <source>
        <dbReference type="EMBL" id="KAA9378476.1"/>
    </source>
</evidence>
<evidence type="ECO:0000259" key="4">
    <source>
        <dbReference type="SMART" id="SM00903"/>
    </source>
</evidence>
<comment type="similarity">
    <text evidence="1">Belongs to the non-flavoprotein flavin reductase family.</text>
</comment>
<reference evidence="5 6" key="1">
    <citation type="submission" date="2019-09" db="EMBL/GenBank/DDBJ databases">
        <title>Screening of Novel Bioactive Compounds from Soil-Associated.</title>
        <authorList>
            <person name="Gong X."/>
        </authorList>
    </citation>
    <scope>NUCLEOTIDE SEQUENCE [LARGE SCALE GENOMIC DNA]</scope>
    <source>
        <strain evidence="5 6">Gxj-6</strain>
    </source>
</reference>
<gene>
    <name evidence="5" type="ORF">F5972_16655</name>
</gene>
<dbReference type="EMBL" id="VYTZ01000005">
    <property type="protein sequence ID" value="KAA9378476.1"/>
    <property type="molecule type" value="Genomic_DNA"/>
</dbReference>
<proteinExistence type="inferred from homology"/>
<evidence type="ECO:0000256" key="2">
    <source>
        <dbReference type="ARBA" id="ARBA00023002"/>
    </source>
</evidence>
<accession>A0A5J5K5R4</accession>
<evidence type="ECO:0000256" key="1">
    <source>
        <dbReference type="ARBA" id="ARBA00008898"/>
    </source>
</evidence>
<dbReference type="InterPro" id="IPR012349">
    <property type="entry name" value="Split_barrel_FMN-bd"/>
</dbReference>